<feature type="non-terminal residue" evidence="1">
    <location>
        <position position="73"/>
    </location>
</feature>
<dbReference type="Proteomes" id="UP000823775">
    <property type="component" value="Unassembled WGS sequence"/>
</dbReference>
<proteinExistence type="predicted"/>
<protein>
    <submittedName>
        <fullName evidence="1">Uncharacterized protein</fullName>
    </submittedName>
</protein>
<reference evidence="1 2" key="1">
    <citation type="journal article" date="2021" name="BMC Genomics">
        <title>Datura genome reveals duplications of psychoactive alkaloid biosynthetic genes and high mutation rate following tissue culture.</title>
        <authorList>
            <person name="Rajewski A."/>
            <person name="Carter-House D."/>
            <person name="Stajich J."/>
            <person name="Litt A."/>
        </authorList>
    </citation>
    <scope>NUCLEOTIDE SEQUENCE [LARGE SCALE GENOMIC DNA]</scope>
    <source>
        <strain evidence="1">AR-01</strain>
    </source>
</reference>
<dbReference type="EMBL" id="JACEIK010000739">
    <property type="protein sequence ID" value="MCD7461618.1"/>
    <property type="molecule type" value="Genomic_DNA"/>
</dbReference>
<comment type="caution">
    <text evidence="1">The sequence shown here is derived from an EMBL/GenBank/DDBJ whole genome shotgun (WGS) entry which is preliminary data.</text>
</comment>
<organism evidence="1 2">
    <name type="scientific">Datura stramonium</name>
    <name type="common">Jimsonweed</name>
    <name type="synonym">Common thornapple</name>
    <dbReference type="NCBI Taxonomy" id="4076"/>
    <lineage>
        <taxon>Eukaryota</taxon>
        <taxon>Viridiplantae</taxon>
        <taxon>Streptophyta</taxon>
        <taxon>Embryophyta</taxon>
        <taxon>Tracheophyta</taxon>
        <taxon>Spermatophyta</taxon>
        <taxon>Magnoliopsida</taxon>
        <taxon>eudicotyledons</taxon>
        <taxon>Gunneridae</taxon>
        <taxon>Pentapetalae</taxon>
        <taxon>asterids</taxon>
        <taxon>lamiids</taxon>
        <taxon>Solanales</taxon>
        <taxon>Solanaceae</taxon>
        <taxon>Solanoideae</taxon>
        <taxon>Datureae</taxon>
        <taxon>Datura</taxon>
    </lineage>
</organism>
<feature type="non-terminal residue" evidence="1">
    <location>
        <position position="1"/>
    </location>
</feature>
<sequence length="73" mass="8284">VDLEPFMVLGSVSRSRLMSGRDNELTLDTMLKRTHHHDHDEGTQTQPKLILLRDHDALVANAKANEPNHFAIE</sequence>
<name>A0ABS8SRT5_DATST</name>
<gene>
    <name evidence="1" type="ORF">HAX54_046633</name>
</gene>
<keyword evidence="2" id="KW-1185">Reference proteome</keyword>
<evidence type="ECO:0000313" key="2">
    <source>
        <dbReference type="Proteomes" id="UP000823775"/>
    </source>
</evidence>
<accession>A0ABS8SRT5</accession>
<evidence type="ECO:0000313" key="1">
    <source>
        <dbReference type="EMBL" id="MCD7461618.1"/>
    </source>
</evidence>